<protein>
    <recommendedName>
        <fullName evidence="2">Astrotactin-1/2 N-terminal domain-containing protein</fullName>
    </recommendedName>
</protein>
<dbReference type="PANTHER" id="PTHR16592:SF2">
    <property type="entry name" value="ASTROTACTIN-2"/>
    <property type="match status" value="1"/>
</dbReference>
<evidence type="ECO:0000313" key="4">
    <source>
        <dbReference type="Proteomes" id="UP001152803"/>
    </source>
</evidence>
<dbReference type="GO" id="GO:0001764">
    <property type="term" value="P:neuron migration"/>
    <property type="evidence" value="ECO:0007669"/>
    <property type="project" value="InterPro"/>
</dbReference>
<gene>
    <name evidence="3" type="ORF">COCON_G00161480</name>
</gene>
<feature type="compositionally biased region" description="Basic and acidic residues" evidence="1">
    <location>
        <begin position="299"/>
        <end position="314"/>
    </location>
</feature>
<feature type="region of interest" description="Disordered" evidence="1">
    <location>
        <begin position="86"/>
        <end position="107"/>
    </location>
</feature>
<dbReference type="Pfam" id="PF19441">
    <property type="entry name" value="ASTN_1_2_N"/>
    <property type="match status" value="1"/>
</dbReference>
<feature type="domain" description="Astrotactin-1/2 N-terminal" evidence="2">
    <location>
        <begin position="8"/>
        <end position="90"/>
    </location>
</feature>
<comment type="caution">
    <text evidence="3">The sequence shown here is derived from an EMBL/GenBank/DDBJ whole genome shotgun (WGS) entry which is preliminary data.</text>
</comment>
<dbReference type="InterPro" id="IPR026995">
    <property type="entry name" value="Astrotactin"/>
</dbReference>
<evidence type="ECO:0000256" key="1">
    <source>
        <dbReference type="SAM" id="MobiDB-lite"/>
    </source>
</evidence>
<dbReference type="GO" id="GO:0007158">
    <property type="term" value="P:neuron cell-cell adhesion"/>
    <property type="evidence" value="ECO:0007669"/>
    <property type="project" value="TreeGrafter"/>
</dbReference>
<evidence type="ECO:0000259" key="2">
    <source>
        <dbReference type="Pfam" id="PF19441"/>
    </source>
</evidence>
<dbReference type="AlphaFoldDB" id="A0A9Q1DAA0"/>
<proteinExistence type="predicted"/>
<dbReference type="PANTHER" id="PTHR16592">
    <property type="entry name" value="ASTROTACTIN-1-LIKE"/>
    <property type="match status" value="1"/>
</dbReference>
<sequence>MTVSPERGECSCHEGYSPDPLHKHLCVRSDWGRNEGPWPYANLEKGYDLVTGQQAPEKIFRTTYSLGQGLWLPVSKSFVVPPMELSFNPGQLQDGRPGHRGSRGEEDRRMEALKTKELLIAAGVRNADGRAAGCWINARLLPPLARARISAEPVSRHRELSPQKVTSVLLNSRAHQAEGPVGICSGALEARLFRGLPQSPAAERSSWGPCFSSRCSWNPCHLNPGAHRFGLNNIQLNSYRKEKEAKEEEWEECFIGSRGAVTVGTAQRRENLPPAGPPDCYITLILDPLRPSSPPAPGVRERATGRGFDKLLHV</sequence>
<dbReference type="EMBL" id="JAFJMO010000011">
    <property type="protein sequence ID" value="KAJ8263691.1"/>
    <property type="molecule type" value="Genomic_DNA"/>
</dbReference>
<dbReference type="OrthoDB" id="9934301at2759"/>
<name>A0A9Q1DAA0_CONCO</name>
<dbReference type="GO" id="GO:0005768">
    <property type="term" value="C:endosome"/>
    <property type="evidence" value="ECO:0007669"/>
    <property type="project" value="TreeGrafter"/>
</dbReference>
<evidence type="ECO:0000313" key="3">
    <source>
        <dbReference type="EMBL" id="KAJ8263691.1"/>
    </source>
</evidence>
<dbReference type="Proteomes" id="UP001152803">
    <property type="component" value="Unassembled WGS sequence"/>
</dbReference>
<organism evidence="3 4">
    <name type="scientific">Conger conger</name>
    <name type="common">Conger eel</name>
    <name type="synonym">Muraena conger</name>
    <dbReference type="NCBI Taxonomy" id="82655"/>
    <lineage>
        <taxon>Eukaryota</taxon>
        <taxon>Metazoa</taxon>
        <taxon>Chordata</taxon>
        <taxon>Craniata</taxon>
        <taxon>Vertebrata</taxon>
        <taxon>Euteleostomi</taxon>
        <taxon>Actinopterygii</taxon>
        <taxon>Neopterygii</taxon>
        <taxon>Teleostei</taxon>
        <taxon>Anguilliformes</taxon>
        <taxon>Congridae</taxon>
        <taxon>Conger</taxon>
    </lineage>
</organism>
<keyword evidence="4" id="KW-1185">Reference proteome</keyword>
<reference evidence="3" key="1">
    <citation type="journal article" date="2023" name="Science">
        <title>Genome structures resolve the early diversification of teleost fishes.</title>
        <authorList>
            <person name="Parey E."/>
            <person name="Louis A."/>
            <person name="Montfort J."/>
            <person name="Bouchez O."/>
            <person name="Roques C."/>
            <person name="Iampietro C."/>
            <person name="Lluch J."/>
            <person name="Castinel A."/>
            <person name="Donnadieu C."/>
            <person name="Desvignes T."/>
            <person name="Floi Bucao C."/>
            <person name="Jouanno E."/>
            <person name="Wen M."/>
            <person name="Mejri S."/>
            <person name="Dirks R."/>
            <person name="Jansen H."/>
            <person name="Henkel C."/>
            <person name="Chen W.J."/>
            <person name="Zahm M."/>
            <person name="Cabau C."/>
            <person name="Klopp C."/>
            <person name="Thompson A.W."/>
            <person name="Robinson-Rechavi M."/>
            <person name="Braasch I."/>
            <person name="Lecointre G."/>
            <person name="Bobe J."/>
            <person name="Postlethwait J.H."/>
            <person name="Berthelot C."/>
            <person name="Roest Crollius H."/>
            <person name="Guiguen Y."/>
        </authorList>
    </citation>
    <scope>NUCLEOTIDE SEQUENCE</scope>
    <source>
        <strain evidence="3">Concon-B</strain>
    </source>
</reference>
<feature type="region of interest" description="Disordered" evidence="1">
    <location>
        <begin position="292"/>
        <end position="314"/>
    </location>
</feature>
<dbReference type="GO" id="GO:0016020">
    <property type="term" value="C:membrane"/>
    <property type="evidence" value="ECO:0007669"/>
    <property type="project" value="TreeGrafter"/>
</dbReference>
<dbReference type="InterPro" id="IPR045575">
    <property type="entry name" value="ASTN_1_2_N"/>
</dbReference>
<accession>A0A9Q1DAA0</accession>